<comment type="caution">
    <text evidence="1">The sequence shown here is derived from an EMBL/GenBank/DDBJ whole genome shotgun (WGS) entry which is preliminary data.</text>
</comment>
<gene>
    <name evidence="1" type="ORF">GMARGA_LOCUS3779</name>
</gene>
<dbReference type="EMBL" id="CAJVQB010001406">
    <property type="protein sequence ID" value="CAG8534419.1"/>
    <property type="molecule type" value="Genomic_DNA"/>
</dbReference>
<evidence type="ECO:0000313" key="1">
    <source>
        <dbReference type="EMBL" id="CAG8534419.1"/>
    </source>
</evidence>
<accession>A0ABM8W603</accession>
<keyword evidence="2" id="KW-1185">Reference proteome</keyword>
<evidence type="ECO:0000313" key="2">
    <source>
        <dbReference type="Proteomes" id="UP000789901"/>
    </source>
</evidence>
<dbReference type="Proteomes" id="UP000789901">
    <property type="component" value="Unassembled WGS sequence"/>
</dbReference>
<feature type="non-terminal residue" evidence="1">
    <location>
        <position position="1"/>
    </location>
</feature>
<proteinExistence type="predicted"/>
<sequence>DTLISIDDHNSHNGKQEFTTLIGKKEEFTPHDRKQKLEHKYKISLKNNKRYRNYDKYFVYSKYIKSELSKNFGDIRKYLTVSDDKFFSMPIEKVDLEIKYISKTEEKDEMKVVSKVEKKIKIEIVSLKLPHSEVIVKILVFLDENKLIMISKDPLYRIYIFIREDNEFIHQSTIKVETYNGKIFLSNGKLFRYEENLGNITKWDINTSKFEAYFLFNNSFDIDNMKLNDNEAFLFVYSKNRGDSWHKNPYQCISVYFTDHGNKLTTFYLIASDIGARLLIVHHKKNEEEKKYYYSICDPFIPSILKGSFADANELFKDFEASCNEIFENKCNIKNNKIVGTLKDFNRIFMPSVVEKIIDLIVKTEFKNDKIEQAETKTDSIHIVPESYIKSDMNVEEFVKECDCLDNDDLVMVMALGVLIWTFNTKDSKIESYLLPPSSYISMICHNLAFSQLQLQPSKDRFFFKALIEMHIKSKFPLIFNGQKLIEDIIKEDEETLLWKVLNRCIEQIEKDKETLNIQIFKIFSRLITKIFKKYPLFFEDELHKLISYINSDNWKESTKPIITKIMKILKYEKQESEIDKIHKIHKNQESEADKIHKIHKKQESDADKIYKIYEKQQSEANKIQKMSDKILKICEKHESEADKIQKMYEKQENFQKILEKIMKKLEIQSLEKHDD</sequence>
<organism evidence="1 2">
    <name type="scientific">Gigaspora margarita</name>
    <dbReference type="NCBI Taxonomy" id="4874"/>
    <lineage>
        <taxon>Eukaryota</taxon>
        <taxon>Fungi</taxon>
        <taxon>Fungi incertae sedis</taxon>
        <taxon>Mucoromycota</taxon>
        <taxon>Glomeromycotina</taxon>
        <taxon>Glomeromycetes</taxon>
        <taxon>Diversisporales</taxon>
        <taxon>Gigasporaceae</taxon>
        <taxon>Gigaspora</taxon>
    </lineage>
</organism>
<name>A0ABM8W603_GIGMA</name>
<protein>
    <submittedName>
        <fullName evidence="1">22752_t:CDS:1</fullName>
    </submittedName>
</protein>
<reference evidence="1 2" key="1">
    <citation type="submission" date="2021-06" db="EMBL/GenBank/DDBJ databases">
        <authorList>
            <person name="Kallberg Y."/>
            <person name="Tangrot J."/>
            <person name="Rosling A."/>
        </authorList>
    </citation>
    <scope>NUCLEOTIDE SEQUENCE [LARGE SCALE GENOMIC DNA]</scope>
    <source>
        <strain evidence="1 2">120-4 pot B 10/14</strain>
    </source>
</reference>